<feature type="domain" description="AMP-dependent synthetase/ligase" evidence="1">
    <location>
        <begin position="13"/>
        <end position="83"/>
    </location>
</feature>
<dbReference type="KEGG" id="rer:RER_07730"/>
<dbReference type="Proteomes" id="UP000002204">
    <property type="component" value="Chromosome"/>
</dbReference>
<dbReference type="Pfam" id="PF00501">
    <property type="entry name" value="AMP-binding"/>
    <property type="match status" value="1"/>
</dbReference>
<dbReference type="EMBL" id="AP008957">
    <property type="protein sequence ID" value="BAH31481.1"/>
    <property type="molecule type" value="Genomic_DNA"/>
</dbReference>
<gene>
    <name evidence="2" type="ordered locus">RER_07730</name>
</gene>
<name>C0ZQ03_RHOE4</name>
<keyword evidence="2" id="KW-0436">Ligase</keyword>
<evidence type="ECO:0000259" key="1">
    <source>
        <dbReference type="Pfam" id="PF00501"/>
    </source>
</evidence>
<evidence type="ECO:0000313" key="2">
    <source>
        <dbReference type="EMBL" id="BAH31481.1"/>
    </source>
</evidence>
<dbReference type="HOGENOM" id="CLU_2303814_0_0_11"/>
<organism evidence="2 3">
    <name type="scientific">Rhodococcus erythropolis (strain PR4 / NBRC 100887)</name>
    <dbReference type="NCBI Taxonomy" id="234621"/>
    <lineage>
        <taxon>Bacteria</taxon>
        <taxon>Bacillati</taxon>
        <taxon>Actinomycetota</taxon>
        <taxon>Actinomycetes</taxon>
        <taxon>Mycobacteriales</taxon>
        <taxon>Nocardiaceae</taxon>
        <taxon>Rhodococcus</taxon>
        <taxon>Rhodococcus erythropolis group</taxon>
    </lineage>
</organism>
<dbReference type="eggNOG" id="COG0318">
    <property type="taxonomic scope" value="Bacteria"/>
</dbReference>
<dbReference type="SUPFAM" id="SSF56801">
    <property type="entry name" value="Acetyl-CoA synthetase-like"/>
    <property type="match status" value="1"/>
</dbReference>
<sequence>MTTIAELLLRRTDDDHVALYEGESTWTYRDFAALCAARAVYLLERRKSGPFHIGVLLDNRIDFPLWIGACALAGATLVGLNGTRRGQTSSGISTTVIASL</sequence>
<reference evidence="2 3" key="2">
    <citation type="journal article" date="2006" name="Environ. Microbiol.">
        <title>Sequence analysis of three plasmids harboured in Rhodococcus erythropolis strain PR4.</title>
        <authorList>
            <person name="Sekine M."/>
            <person name="Tanikawa S."/>
            <person name="Omata S."/>
            <person name="Saito M."/>
            <person name="Fujisawa T."/>
            <person name="Tsukatani N."/>
            <person name="Tajima T."/>
            <person name="Sekigawa T."/>
            <person name="Kosugi H."/>
            <person name="Matsuo Y."/>
            <person name="Nishiko R."/>
            <person name="Imamura K."/>
            <person name="Ito M."/>
            <person name="Narita H."/>
            <person name="Tago S."/>
            <person name="Fujita N."/>
            <person name="Harayama S."/>
        </authorList>
    </citation>
    <scope>NUCLEOTIDE SEQUENCE [LARGE SCALE GENOMIC DNA]</scope>
    <source>
        <strain evidence="3">PR4 / NBRC 100887</strain>
    </source>
</reference>
<proteinExistence type="predicted"/>
<reference evidence="3" key="1">
    <citation type="submission" date="2005-03" db="EMBL/GenBank/DDBJ databases">
        <title>Comparison of the complete genome sequences of Rhodococcus erythropolis PR4 and Rhodococcus opacus B4.</title>
        <authorList>
            <person name="Takarada H."/>
            <person name="Sekine M."/>
            <person name="Hosoyama A."/>
            <person name="Yamada R."/>
            <person name="Fujisawa T."/>
            <person name="Omata S."/>
            <person name="Shimizu A."/>
            <person name="Tsukatani N."/>
            <person name="Tanikawa S."/>
            <person name="Fujita N."/>
            <person name="Harayama S."/>
        </authorList>
    </citation>
    <scope>NUCLEOTIDE SEQUENCE [LARGE SCALE GENOMIC DNA]</scope>
    <source>
        <strain evidence="3">PR4 / NBRC 100887</strain>
    </source>
</reference>
<accession>C0ZQ03</accession>
<dbReference type="InterPro" id="IPR000873">
    <property type="entry name" value="AMP-dep_synth/lig_dom"/>
</dbReference>
<evidence type="ECO:0000313" key="3">
    <source>
        <dbReference type="Proteomes" id="UP000002204"/>
    </source>
</evidence>
<protein>
    <submittedName>
        <fullName evidence="2">Putative fatty-acid--CoA ligase</fullName>
    </submittedName>
</protein>
<dbReference type="AlphaFoldDB" id="C0ZQ03"/>
<dbReference type="GO" id="GO:0016874">
    <property type="term" value="F:ligase activity"/>
    <property type="evidence" value="ECO:0007669"/>
    <property type="project" value="UniProtKB-KW"/>
</dbReference>
<dbReference type="Gene3D" id="3.40.50.980">
    <property type="match status" value="1"/>
</dbReference>